<proteinExistence type="predicted"/>
<reference evidence="1 2" key="1">
    <citation type="journal article" date="2023" name="Plants (Basel)">
        <title>Bridging the Gap: Combining Genomics and Transcriptomics Approaches to Understand Stylosanthes scabra, an Orphan Legume from the Brazilian Caatinga.</title>
        <authorList>
            <person name="Ferreira-Neto J.R.C."/>
            <person name="da Silva M.D."/>
            <person name="Binneck E."/>
            <person name="de Melo N.F."/>
            <person name="da Silva R.H."/>
            <person name="de Melo A.L.T.M."/>
            <person name="Pandolfi V."/>
            <person name="Bustamante F.O."/>
            <person name="Brasileiro-Vidal A.C."/>
            <person name="Benko-Iseppon A.M."/>
        </authorList>
    </citation>
    <scope>NUCLEOTIDE SEQUENCE [LARGE SCALE GENOMIC DNA]</scope>
    <source>
        <tissue evidence="1">Leaves</tissue>
    </source>
</reference>
<dbReference type="EMBL" id="JASCZI010060443">
    <property type="protein sequence ID" value="MED6131634.1"/>
    <property type="molecule type" value="Genomic_DNA"/>
</dbReference>
<gene>
    <name evidence="1" type="ORF">PIB30_011485</name>
</gene>
<evidence type="ECO:0000313" key="1">
    <source>
        <dbReference type="EMBL" id="MED6131634.1"/>
    </source>
</evidence>
<organism evidence="1 2">
    <name type="scientific">Stylosanthes scabra</name>
    <dbReference type="NCBI Taxonomy" id="79078"/>
    <lineage>
        <taxon>Eukaryota</taxon>
        <taxon>Viridiplantae</taxon>
        <taxon>Streptophyta</taxon>
        <taxon>Embryophyta</taxon>
        <taxon>Tracheophyta</taxon>
        <taxon>Spermatophyta</taxon>
        <taxon>Magnoliopsida</taxon>
        <taxon>eudicotyledons</taxon>
        <taxon>Gunneridae</taxon>
        <taxon>Pentapetalae</taxon>
        <taxon>rosids</taxon>
        <taxon>fabids</taxon>
        <taxon>Fabales</taxon>
        <taxon>Fabaceae</taxon>
        <taxon>Papilionoideae</taxon>
        <taxon>50 kb inversion clade</taxon>
        <taxon>dalbergioids sensu lato</taxon>
        <taxon>Dalbergieae</taxon>
        <taxon>Pterocarpus clade</taxon>
        <taxon>Stylosanthes</taxon>
    </lineage>
</organism>
<evidence type="ECO:0000313" key="2">
    <source>
        <dbReference type="Proteomes" id="UP001341840"/>
    </source>
</evidence>
<dbReference type="PANTHER" id="PTHR33223">
    <property type="entry name" value="CCHC-TYPE DOMAIN-CONTAINING PROTEIN"/>
    <property type="match status" value="1"/>
</dbReference>
<sequence>MHDPETLGRELPTFTITDPFSEEIMKAEVLKNFKNPDMVLYDGTSDPCYHLSNFRSRMYLAGASDATRCKAFPTTLTTAQIRFEL</sequence>
<name>A0ABU6S5U8_9FABA</name>
<dbReference type="PANTHER" id="PTHR33223:SF10">
    <property type="entry name" value="AMINOTRANSFERASE-LIKE PLANT MOBILE DOMAIN-CONTAINING PROTEIN"/>
    <property type="match status" value="1"/>
</dbReference>
<comment type="caution">
    <text evidence="1">The sequence shown here is derived from an EMBL/GenBank/DDBJ whole genome shotgun (WGS) entry which is preliminary data.</text>
</comment>
<keyword evidence="2" id="KW-1185">Reference proteome</keyword>
<protein>
    <submittedName>
        <fullName evidence="1">Uncharacterized protein</fullName>
    </submittedName>
</protein>
<accession>A0ABU6S5U8</accession>
<dbReference type="Proteomes" id="UP001341840">
    <property type="component" value="Unassembled WGS sequence"/>
</dbReference>